<accession>A0A0F4YXD2</accession>
<comment type="caution">
    <text evidence="3">The sequence shown here is derived from an EMBL/GenBank/DDBJ whole genome shotgun (WGS) entry which is preliminary data.</text>
</comment>
<feature type="transmembrane region" description="Helical" evidence="1">
    <location>
        <begin position="6"/>
        <end position="24"/>
    </location>
</feature>
<evidence type="ECO:0000256" key="1">
    <source>
        <dbReference type="SAM" id="Phobius"/>
    </source>
</evidence>
<feature type="transmembrane region" description="Helical" evidence="1">
    <location>
        <begin position="210"/>
        <end position="232"/>
    </location>
</feature>
<feature type="transmembrane region" description="Helical" evidence="1">
    <location>
        <begin position="31"/>
        <end position="50"/>
    </location>
</feature>
<organism evidence="3 4">
    <name type="scientific">Rasamsonia emersonii (strain ATCC 16479 / CBS 393.64 / IMI 116815)</name>
    <dbReference type="NCBI Taxonomy" id="1408163"/>
    <lineage>
        <taxon>Eukaryota</taxon>
        <taxon>Fungi</taxon>
        <taxon>Dikarya</taxon>
        <taxon>Ascomycota</taxon>
        <taxon>Pezizomycotina</taxon>
        <taxon>Eurotiomycetes</taxon>
        <taxon>Eurotiomycetidae</taxon>
        <taxon>Eurotiales</taxon>
        <taxon>Trichocomaceae</taxon>
        <taxon>Rasamsonia</taxon>
    </lineage>
</organism>
<evidence type="ECO:0000313" key="3">
    <source>
        <dbReference type="EMBL" id="KKA22967.1"/>
    </source>
</evidence>
<feature type="transmembrane region" description="Helical" evidence="1">
    <location>
        <begin position="62"/>
        <end position="82"/>
    </location>
</feature>
<dbReference type="Pfam" id="PF24800">
    <property type="entry name" value="DUF7702"/>
    <property type="match status" value="1"/>
</dbReference>
<dbReference type="RefSeq" id="XP_013329579.1">
    <property type="nucleotide sequence ID" value="XM_013474125.1"/>
</dbReference>
<reference evidence="3 4" key="1">
    <citation type="submission" date="2015-04" db="EMBL/GenBank/DDBJ databases">
        <authorList>
            <person name="Heijne W.H."/>
            <person name="Fedorova N.D."/>
            <person name="Nierman W.C."/>
            <person name="Vollebregt A.W."/>
            <person name="Zhao Z."/>
            <person name="Wu L."/>
            <person name="Kumar M."/>
            <person name="Stam H."/>
            <person name="van den Berg M.A."/>
            <person name="Pel H.J."/>
        </authorList>
    </citation>
    <scope>NUCLEOTIDE SEQUENCE [LARGE SCALE GENOMIC DNA]</scope>
    <source>
        <strain evidence="3 4">CBS 393.64</strain>
    </source>
</reference>
<keyword evidence="1" id="KW-0472">Membrane</keyword>
<evidence type="ECO:0000313" key="4">
    <source>
        <dbReference type="Proteomes" id="UP000053958"/>
    </source>
</evidence>
<sequence length="303" mass="32895">MTALFTAQLAIYAVLSLPVLYLLYRHGSPGFLGWGYLFAFCTLRIVGGAMSTGNSSRSGADIISSVGISPLLLTVDGILHEAKTYRNPELNKRLEWTFIAFIHVLVATGVALVGTGASALAGNDANPNDLTLIKVGMALLEACWATLVLATLIALLPSQHRQDAPAHTEGTRLLCAVLVSLVFIGIRVLYGLVAESTQKADLNPVTGSLAIRVVLSFLPELIAVLIFVFEGFRTRDVQRYQKMDRTQPASSRWTQLGLIRWCRQFHGVNPNLNLLLGSVGIGKTQYEDAVLVTRTTYLIPSVK</sequence>
<gene>
    <name evidence="3" type="ORF">T310_3018</name>
</gene>
<keyword evidence="1" id="KW-0812">Transmembrane</keyword>
<feature type="transmembrane region" description="Helical" evidence="1">
    <location>
        <begin position="170"/>
        <end position="190"/>
    </location>
</feature>
<dbReference type="AlphaFoldDB" id="A0A0F4YXD2"/>
<dbReference type="EMBL" id="LASV01000117">
    <property type="protein sequence ID" value="KKA22967.1"/>
    <property type="molecule type" value="Genomic_DNA"/>
</dbReference>
<feature type="transmembrane region" description="Helical" evidence="1">
    <location>
        <begin position="137"/>
        <end position="158"/>
    </location>
</feature>
<name>A0A0F4YXD2_RASE3</name>
<keyword evidence="4" id="KW-1185">Reference proteome</keyword>
<feature type="domain" description="DUF7702" evidence="2">
    <location>
        <begin position="7"/>
        <end position="235"/>
    </location>
</feature>
<dbReference type="Proteomes" id="UP000053958">
    <property type="component" value="Unassembled WGS sequence"/>
</dbReference>
<dbReference type="GeneID" id="25315369"/>
<evidence type="ECO:0000259" key="2">
    <source>
        <dbReference type="Pfam" id="PF24800"/>
    </source>
</evidence>
<dbReference type="OrthoDB" id="2560628at2759"/>
<protein>
    <recommendedName>
        <fullName evidence="2">DUF7702 domain-containing protein</fullName>
    </recommendedName>
</protein>
<dbReference type="InterPro" id="IPR056119">
    <property type="entry name" value="DUF7702"/>
</dbReference>
<dbReference type="PANTHER" id="PTHR42109">
    <property type="entry name" value="UNPLACED GENOMIC SCAFFOLD UM_SCAF_CONTIG_1.265, WHOLE GENOME SHOTGUN SEQUENCE"/>
    <property type="match status" value="1"/>
</dbReference>
<dbReference type="PANTHER" id="PTHR42109:SF3">
    <property type="entry name" value="INTEGRAL MEMBRANE PROTEIN (AFU_ORTHOLOGUE AFUA_5G00100)"/>
    <property type="match status" value="1"/>
</dbReference>
<keyword evidence="1" id="KW-1133">Transmembrane helix</keyword>
<feature type="transmembrane region" description="Helical" evidence="1">
    <location>
        <begin position="94"/>
        <end position="117"/>
    </location>
</feature>
<proteinExistence type="predicted"/>